<organism evidence="1 2">
    <name type="scientific">Elysia crispata</name>
    <name type="common">lettuce slug</name>
    <dbReference type="NCBI Taxonomy" id="231223"/>
    <lineage>
        <taxon>Eukaryota</taxon>
        <taxon>Metazoa</taxon>
        <taxon>Spiralia</taxon>
        <taxon>Lophotrochozoa</taxon>
        <taxon>Mollusca</taxon>
        <taxon>Gastropoda</taxon>
        <taxon>Heterobranchia</taxon>
        <taxon>Euthyneura</taxon>
        <taxon>Panpulmonata</taxon>
        <taxon>Sacoglossa</taxon>
        <taxon>Placobranchoidea</taxon>
        <taxon>Plakobranchidae</taxon>
        <taxon>Elysia</taxon>
    </lineage>
</organism>
<comment type="caution">
    <text evidence="1">The sequence shown here is derived from an EMBL/GenBank/DDBJ whole genome shotgun (WGS) entry which is preliminary data.</text>
</comment>
<keyword evidence="2" id="KW-1185">Reference proteome</keyword>
<evidence type="ECO:0000313" key="1">
    <source>
        <dbReference type="EMBL" id="KAK3747598.1"/>
    </source>
</evidence>
<reference evidence="1" key="1">
    <citation type="journal article" date="2023" name="G3 (Bethesda)">
        <title>A reference genome for the long-term kleptoplast-retaining sea slug Elysia crispata morphotype clarki.</title>
        <authorList>
            <person name="Eastman K.E."/>
            <person name="Pendleton A.L."/>
            <person name="Shaikh M.A."/>
            <person name="Suttiyut T."/>
            <person name="Ogas R."/>
            <person name="Tomko P."/>
            <person name="Gavelis G."/>
            <person name="Widhalm J.R."/>
            <person name="Wisecaver J.H."/>
        </authorList>
    </citation>
    <scope>NUCLEOTIDE SEQUENCE</scope>
    <source>
        <strain evidence="1">ECLA1</strain>
    </source>
</reference>
<dbReference type="AlphaFoldDB" id="A0AAE0YJ84"/>
<gene>
    <name evidence="1" type="ORF">RRG08_065466</name>
</gene>
<accession>A0AAE0YJ84</accession>
<protein>
    <submittedName>
        <fullName evidence="1">Uncharacterized protein</fullName>
    </submittedName>
</protein>
<evidence type="ECO:0000313" key="2">
    <source>
        <dbReference type="Proteomes" id="UP001283361"/>
    </source>
</evidence>
<sequence>MIDHHYTLQHAHHRPRVIFSTSGLPNFDDDHSLPIPLPPWVVSIKANRRSEAHCLVIFLSEAVFGVLSLGKYCTERCSPENGKSRWEMRKRCNSVPV</sequence>
<dbReference type="Proteomes" id="UP001283361">
    <property type="component" value="Unassembled WGS sequence"/>
</dbReference>
<dbReference type="EMBL" id="JAWDGP010006077">
    <property type="protein sequence ID" value="KAK3747598.1"/>
    <property type="molecule type" value="Genomic_DNA"/>
</dbReference>
<name>A0AAE0YJ84_9GAST</name>
<proteinExistence type="predicted"/>